<dbReference type="InterPro" id="IPR036691">
    <property type="entry name" value="Endo/exonu/phosph_ase_sf"/>
</dbReference>
<dbReference type="InterPro" id="IPR005135">
    <property type="entry name" value="Endo/exonuclease/phosphatase"/>
</dbReference>
<feature type="chain" id="PRO_5002490831" description="Calcineurin-like phosphoesterase domain-containing protein" evidence="2">
    <location>
        <begin position="23"/>
        <end position="621"/>
    </location>
</feature>
<dbReference type="InterPro" id="IPR015914">
    <property type="entry name" value="PAPs_N"/>
</dbReference>
<sequence>MKHSNRLMAILFMLLPLCSLHSQENGAREDNTLRIMSYNIRNGKGMDDVTDYQRTADVINKVRPNVVALQEVDSVTGRSGQTDVLRILGEKTLMYPTYAPAIDYDGGKYGIGMLSKEKPLVTRYLALPGREEERALLIVEFENYIYCCTHLSLTGEDRLASLDIIRKEAAKANKPLFIAGDLNAHPDSEVIKGMQNDFVILSNIKQPTFPADKPTETIDYIAAYAKDTTAFTRLSSWVVDEPVASDHRPIVTDIVFVQPAAKIFRTEPYLQNPVGNGITVMWQTTVPTYSWVEYGTDKNQLKKARTIVDGQVICNDLQNKIRLDNLEPGKTYYYRICSQEIMLYQAYKKVFGETAVSDFHTFTLPSSSESDFTAVIFNDLHKHSETLQALYKQVKDVDYDFVIFNGDCIDDPANHDEATHFLSELNETVGAANKPVFYLRGNHEIRNAYSIGLRNLFDYVGDKTYGSFNWGDTRIVMLDCGEDKPDDHWVYYGLNDFSALREAQVGFLKEELASKPFKQAAKRVLIHHVPIYGKDVDRYNPCLELWGGLLAKAPFNVCINAHTHRHAYYPKGEANNNNFPVVVGGGYRMDGATVMVLQKKGKEMTLRVLNAKGETLQDLKL</sequence>
<dbReference type="InterPro" id="IPR004843">
    <property type="entry name" value="Calcineurin-like_PHP"/>
</dbReference>
<name>A0A0F5JSN4_9BACT</name>
<dbReference type="InterPro" id="IPR008963">
    <property type="entry name" value="Purple_acid_Pase-like_N"/>
</dbReference>
<dbReference type="Pfam" id="PF00149">
    <property type="entry name" value="Metallophos"/>
    <property type="match status" value="1"/>
</dbReference>
<feature type="domain" description="Purple acid phosphatase N-terminal" evidence="5">
    <location>
        <begin position="275"/>
        <end position="340"/>
    </location>
</feature>
<dbReference type="Gene3D" id="3.60.10.10">
    <property type="entry name" value="Endonuclease/exonuclease/phosphatase"/>
    <property type="match status" value="1"/>
</dbReference>
<dbReference type="Gene3D" id="3.60.21.10">
    <property type="match status" value="1"/>
</dbReference>
<evidence type="ECO:0000256" key="2">
    <source>
        <dbReference type="SAM" id="SignalP"/>
    </source>
</evidence>
<evidence type="ECO:0000259" key="5">
    <source>
        <dbReference type="Pfam" id="PF16656"/>
    </source>
</evidence>
<dbReference type="PANTHER" id="PTHR14859">
    <property type="entry name" value="CALCOFLUOR WHITE HYPERSENSITIVE PROTEIN PRECURSOR"/>
    <property type="match status" value="1"/>
</dbReference>
<dbReference type="SUPFAM" id="SSF49363">
    <property type="entry name" value="Purple acid phosphatase, N-terminal domain"/>
    <property type="match status" value="1"/>
</dbReference>
<dbReference type="GO" id="GO:0006506">
    <property type="term" value="P:GPI anchor biosynthetic process"/>
    <property type="evidence" value="ECO:0007669"/>
    <property type="project" value="TreeGrafter"/>
</dbReference>
<dbReference type="AlphaFoldDB" id="A0A0F5JSN4"/>
<dbReference type="STRING" id="1203610.HMPREF1536_00038"/>
<dbReference type="InterPro" id="IPR051916">
    <property type="entry name" value="GPI-anchor_lipid_remodeler"/>
</dbReference>
<dbReference type="PANTHER" id="PTHR14859:SF15">
    <property type="entry name" value="ENDONUCLEASE_EXONUCLEASE_PHOSPHATASE DOMAIN-CONTAINING PROTEIN"/>
    <property type="match status" value="1"/>
</dbReference>
<evidence type="ECO:0000256" key="1">
    <source>
        <dbReference type="ARBA" id="ARBA00022729"/>
    </source>
</evidence>
<feature type="domain" description="Calcineurin-like phosphoesterase" evidence="3">
    <location>
        <begin position="375"/>
        <end position="565"/>
    </location>
</feature>
<dbReference type="Pfam" id="PF16656">
    <property type="entry name" value="Pur_ac_phosph_N"/>
    <property type="match status" value="1"/>
</dbReference>
<comment type="caution">
    <text evidence="6">The sequence shown here is derived from an EMBL/GenBank/DDBJ whole genome shotgun (WGS) entry which is preliminary data.</text>
</comment>
<protein>
    <recommendedName>
        <fullName evidence="8">Calcineurin-like phosphoesterase domain-containing protein</fullName>
    </recommendedName>
</protein>
<reference evidence="6 7" key="1">
    <citation type="submission" date="2013-04" db="EMBL/GenBank/DDBJ databases">
        <title>The Genome Sequence of Parabacteroides gordonii DSM 23371.</title>
        <authorList>
            <consortium name="The Broad Institute Genomics Platform"/>
            <person name="Earl A."/>
            <person name="Ward D."/>
            <person name="Feldgarden M."/>
            <person name="Gevers D."/>
            <person name="Martens E."/>
            <person name="Sakamoto M."/>
            <person name="Benno Y."/>
            <person name="Suzuki N."/>
            <person name="Matsunaga N."/>
            <person name="Koshihara K."/>
            <person name="Seki M."/>
            <person name="Komiya H."/>
            <person name="Walker B."/>
            <person name="Young S."/>
            <person name="Zeng Q."/>
            <person name="Gargeya S."/>
            <person name="Fitzgerald M."/>
            <person name="Haas B."/>
            <person name="Abouelleil A."/>
            <person name="Allen A.W."/>
            <person name="Alvarado L."/>
            <person name="Arachchi H.M."/>
            <person name="Berlin A.M."/>
            <person name="Chapman S.B."/>
            <person name="Gainer-Dewar J."/>
            <person name="Goldberg J."/>
            <person name="Griggs A."/>
            <person name="Gujja S."/>
            <person name="Hansen M."/>
            <person name="Howarth C."/>
            <person name="Imamovic A."/>
            <person name="Ireland A."/>
            <person name="Larimer J."/>
            <person name="McCowan C."/>
            <person name="Murphy C."/>
            <person name="Pearson M."/>
            <person name="Poon T.W."/>
            <person name="Priest M."/>
            <person name="Roberts A."/>
            <person name="Saif S."/>
            <person name="Shea T."/>
            <person name="Sisk P."/>
            <person name="Sykes S."/>
            <person name="Wortman J."/>
            <person name="Nusbaum C."/>
            <person name="Birren B."/>
        </authorList>
    </citation>
    <scope>NUCLEOTIDE SEQUENCE [LARGE SCALE GENOMIC DNA]</scope>
    <source>
        <strain evidence="6 7">MS-1</strain>
    </source>
</reference>
<dbReference type="GO" id="GO:0003993">
    <property type="term" value="F:acid phosphatase activity"/>
    <property type="evidence" value="ECO:0007669"/>
    <property type="project" value="InterPro"/>
</dbReference>
<dbReference type="PATRIC" id="fig|1203610.3.peg.39"/>
<organism evidence="6 7">
    <name type="scientific">Parabacteroides gordonii MS-1 = DSM 23371</name>
    <dbReference type="NCBI Taxonomy" id="1203610"/>
    <lineage>
        <taxon>Bacteria</taxon>
        <taxon>Pseudomonadati</taxon>
        <taxon>Bacteroidota</taxon>
        <taxon>Bacteroidia</taxon>
        <taxon>Bacteroidales</taxon>
        <taxon>Tannerellaceae</taxon>
        <taxon>Parabacteroides</taxon>
    </lineage>
</organism>
<dbReference type="SUPFAM" id="SSF56219">
    <property type="entry name" value="DNase I-like"/>
    <property type="match status" value="1"/>
</dbReference>
<evidence type="ECO:0000313" key="6">
    <source>
        <dbReference type="EMBL" id="KKB60664.1"/>
    </source>
</evidence>
<evidence type="ECO:0000259" key="4">
    <source>
        <dbReference type="Pfam" id="PF03372"/>
    </source>
</evidence>
<dbReference type="Gene3D" id="2.60.40.380">
    <property type="entry name" value="Purple acid phosphatase-like, N-terminal"/>
    <property type="match status" value="1"/>
</dbReference>
<dbReference type="GO" id="GO:0016020">
    <property type="term" value="C:membrane"/>
    <property type="evidence" value="ECO:0007669"/>
    <property type="project" value="GOC"/>
</dbReference>
<evidence type="ECO:0000313" key="7">
    <source>
        <dbReference type="Proteomes" id="UP000033035"/>
    </source>
</evidence>
<dbReference type="RefSeq" id="WP_028728580.1">
    <property type="nucleotide sequence ID" value="NZ_AUAE01000033.1"/>
</dbReference>
<dbReference type="Proteomes" id="UP000033035">
    <property type="component" value="Unassembled WGS sequence"/>
</dbReference>
<evidence type="ECO:0000259" key="3">
    <source>
        <dbReference type="Pfam" id="PF00149"/>
    </source>
</evidence>
<dbReference type="InterPro" id="IPR029052">
    <property type="entry name" value="Metallo-depent_PP-like"/>
</dbReference>
<dbReference type="Pfam" id="PF03372">
    <property type="entry name" value="Exo_endo_phos"/>
    <property type="match status" value="1"/>
</dbReference>
<dbReference type="GO" id="GO:0046872">
    <property type="term" value="F:metal ion binding"/>
    <property type="evidence" value="ECO:0007669"/>
    <property type="project" value="InterPro"/>
</dbReference>
<gene>
    <name evidence="6" type="ORF">HMPREF1536_00038</name>
</gene>
<feature type="signal peptide" evidence="2">
    <location>
        <begin position="1"/>
        <end position="22"/>
    </location>
</feature>
<accession>A0A0F5JSN4</accession>
<dbReference type="EMBL" id="AQHW01000001">
    <property type="protein sequence ID" value="KKB60664.1"/>
    <property type="molecule type" value="Genomic_DNA"/>
</dbReference>
<proteinExistence type="predicted"/>
<evidence type="ECO:0008006" key="8">
    <source>
        <dbReference type="Google" id="ProtNLM"/>
    </source>
</evidence>
<keyword evidence="7" id="KW-1185">Reference proteome</keyword>
<feature type="domain" description="Endonuclease/exonuclease/phosphatase" evidence="4">
    <location>
        <begin position="36"/>
        <end position="247"/>
    </location>
</feature>
<dbReference type="SUPFAM" id="SSF56300">
    <property type="entry name" value="Metallo-dependent phosphatases"/>
    <property type="match status" value="1"/>
</dbReference>
<keyword evidence="1 2" id="KW-0732">Signal</keyword>
<dbReference type="HOGENOM" id="CLU_028953_0_0_10"/>